<dbReference type="RefSeq" id="WP_223104827.1">
    <property type="nucleotide sequence ID" value="NZ_CP061913.1"/>
</dbReference>
<evidence type="ECO:0000256" key="2">
    <source>
        <dbReference type="ARBA" id="ARBA00022598"/>
    </source>
</evidence>
<gene>
    <name evidence="4" type="ORF">ACFFTR_26290</name>
</gene>
<evidence type="ECO:0000259" key="3">
    <source>
        <dbReference type="Pfam" id="PF00501"/>
    </source>
</evidence>
<dbReference type="Gene3D" id="3.40.50.12780">
    <property type="entry name" value="N-terminal domain of ligase-like"/>
    <property type="match status" value="1"/>
</dbReference>
<dbReference type="Pfam" id="PF00501">
    <property type="entry name" value="AMP-binding"/>
    <property type="match status" value="1"/>
</dbReference>
<keyword evidence="2" id="KW-0436">Ligase</keyword>
<comment type="caution">
    <text evidence="4">The sequence shown here is derived from an EMBL/GenBank/DDBJ whole genome shotgun (WGS) entry which is preliminary data.</text>
</comment>
<keyword evidence="5" id="KW-1185">Reference proteome</keyword>
<dbReference type="SUPFAM" id="SSF56801">
    <property type="entry name" value="Acetyl-CoA synthetase-like"/>
    <property type="match status" value="1"/>
</dbReference>
<evidence type="ECO:0000313" key="5">
    <source>
        <dbReference type="Proteomes" id="UP001589608"/>
    </source>
</evidence>
<dbReference type="InterPro" id="IPR045851">
    <property type="entry name" value="AMP-bd_C_sf"/>
</dbReference>
<sequence>MMLGQTLLEKLEHHQDAVFVDGRGAALPFPELAKRCAEHAGELRALIGGRPRPRLLLAKENGTGLVVALLAALAADAVPIVVDPTISDDQLAILLADCGVRAVLADRDPARLGDRTVQTAEGAWIVRDGPDTAVSAPAPDTALCRLSSGSTKTPACVEFSATAVLNAATTWAAASGLSGRDRILCFAGLYNGLAFNTSLIPAMVSGASLIVSAAPPTGGHVIRMIDEHRPTVIVGFPVLYERIAHRIDSADPQQVRAVQQARLRLSSAAPLAAETRHRLARHDIEVHDYYGTIETGPVTFNHPAADGQGRLLPNAVIALADDRGDGTYAALNIKTTSGATKFLNYPGLFESQLDAGGFFCSGDLGFLEGDRLFLRGRVSGHLNIGGKKLSRELLRECVESVVPAGATVFAGCVIDRDGRDAIGVLVETAGPLDPALIRSRVRERLGASYTPAFVAAVAALPRSGTGKVRRIDTEKFMNELFAKGIDR</sequence>
<evidence type="ECO:0000313" key="4">
    <source>
        <dbReference type="EMBL" id="MFB9446613.1"/>
    </source>
</evidence>
<comment type="similarity">
    <text evidence="1">Belongs to the ATP-dependent AMP-binding enzyme family.</text>
</comment>
<evidence type="ECO:0000256" key="1">
    <source>
        <dbReference type="ARBA" id="ARBA00006432"/>
    </source>
</evidence>
<organism evidence="4 5">
    <name type="scientific">Dactylosporangium vinaceum</name>
    <dbReference type="NCBI Taxonomy" id="53362"/>
    <lineage>
        <taxon>Bacteria</taxon>
        <taxon>Bacillati</taxon>
        <taxon>Actinomycetota</taxon>
        <taxon>Actinomycetes</taxon>
        <taxon>Micromonosporales</taxon>
        <taxon>Micromonosporaceae</taxon>
        <taxon>Dactylosporangium</taxon>
    </lineage>
</organism>
<dbReference type="Gene3D" id="3.30.300.30">
    <property type="match status" value="1"/>
</dbReference>
<accession>A0ABV5MD77</accession>
<dbReference type="PANTHER" id="PTHR43201:SF5">
    <property type="entry name" value="MEDIUM-CHAIN ACYL-COA LIGASE ACSF2, MITOCHONDRIAL"/>
    <property type="match status" value="1"/>
</dbReference>
<dbReference type="InterPro" id="IPR000873">
    <property type="entry name" value="AMP-dep_synth/lig_dom"/>
</dbReference>
<dbReference type="InterPro" id="IPR042099">
    <property type="entry name" value="ANL_N_sf"/>
</dbReference>
<name>A0ABV5MD77_9ACTN</name>
<reference evidence="4 5" key="1">
    <citation type="submission" date="2024-09" db="EMBL/GenBank/DDBJ databases">
        <authorList>
            <person name="Sun Q."/>
            <person name="Mori K."/>
        </authorList>
    </citation>
    <scope>NUCLEOTIDE SEQUENCE [LARGE SCALE GENOMIC DNA]</scope>
    <source>
        <strain evidence="4 5">JCM 3307</strain>
    </source>
</reference>
<dbReference type="EMBL" id="JBHMCA010000048">
    <property type="protein sequence ID" value="MFB9446613.1"/>
    <property type="molecule type" value="Genomic_DNA"/>
</dbReference>
<dbReference type="Proteomes" id="UP001589608">
    <property type="component" value="Unassembled WGS sequence"/>
</dbReference>
<dbReference type="PANTHER" id="PTHR43201">
    <property type="entry name" value="ACYL-COA SYNTHETASE"/>
    <property type="match status" value="1"/>
</dbReference>
<protein>
    <submittedName>
        <fullName evidence="4">AMP-binding protein</fullName>
    </submittedName>
</protein>
<feature type="domain" description="AMP-dependent synthetase/ligase" evidence="3">
    <location>
        <begin position="11"/>
        <end position="324"/>
    </location>
</feature>
<proteinExistence type="inferred from homology"/>